<reference evidence="1" key="1">
    <citation type="submission" date="2022-11" db="EMBL/GenBank/DDBJ databases">
        <title>Centuries of genome instability and evolution in soft-shell clam transmissible cancer (bioRxiv).</title>
        <authorList>
            <person name="Hart S.F.M."/>
            <person name="Yonemitsu M.A."/>
            <person name="Giersch R.M."/>
            <person name="Beal B.F."/>
            <person name="Arriagada G."/>
            <person name="Davis B.W."/>
            <person name="Ostrander E.A."/>
            <person name="Goff S.P."/>
            <person name="Metzger M.J."/>
        </authorList>
    </citation>
    <scope>NUCLEOTIDE SEQUENCE</scope>
    <source>
        <strain evidence="1">MELC-2E11</strain>
        <tissue evidence="1">Siphon/mantle</tissue>
    </source>
</reference>
<organism evidence="1 2">
    <name type="scientific">Mya arenaria</name>
    <name type="common">Soft-shell clam</name>
    <dbReference type="NCBI Taxonomy" id="6604"/>
    <lineage>
        <taxon>Eukaryota</taxon>
        <taxon>Metazoa</taxon>
        <taxon>Spiralia</taxon>
        <taxon>Lophotrochozoa</taxon>
        <taxon>Mollusca</taxon>
        <taxon>Bivalvia</taxon>
        <taxon>Autobranchia</taxon>
        <taxon>Heteroconchia</taxon>
        <taxon>Euheterodonta</taxon>
        <taxon>Imparidentia</taxon>
        <taxon>Neoheterodontei</taxon>
        <taxon>Myida</taxon>
        <taxon>Myoidea</taxon>
        <taxon>Myidae</taxon>
        <taxon>Mya</taxon>
    </lineage>
</organism>
<dbReference type="EMBL" id="CP111015">
    <property type="protein sequence ID" value="WAR02532.1"/>
    <property type="molecule type" value="Genomic_DNA"/>
</dbReference>
<evidence type="ECO:0000313" key="1">
    <source>
        <dbReference type="EMBL" id="WAR02532.1"/>
    </source>
</evidence>
<proteinExistence type="predicted"/>
<sequence>MPNIFVDFVSGASPLHIIYIFSVLSATTPQDQRQRQRVWCVVWTRARLWLTPTRHLKIWVMYSFSNINELSQYTSIKVRAAGQNDLVTFLLRGYGSRGF</sequence>
<name>A0ABY7E127_MYAAR</name>
<gene>
    <name evidence="1" type="ORF">MAR_009090</name>
</gene>
<accession>A0ABY7E127</accession>
<dbReference type="Proteomes" id="UP001164746">
    <property type="component" value="Chromosome 4"/>
</dbReference>
<protein>
    <submittedName>
        <fullName evidence="1">Uncharacterized protein</fullName>
    </submittedName>
</protein>
<keyword evidence="2" id="KW-1185">Reference proteome</keyword>
<evidence type="ECO:0000313" key="2">
    <source>
        <dbReference type="Proteomes" id="UP001164746"/>
    </source>
</evidence>